<feature type="transmembrane region" description="Helical" evidence="2">
    <location>
        <begin position="231"/>
        <end position="248"/>
    </location>
</feature>
<feature type="region of interest" description="Disordered" evidence="1">
    <location>
        <begin position="377"/>
        <end position="418"/>
    </location>
</feature>
<evidence type="ECO:0000256" key="2">
    <source>
        <dbReference type="SAM" id="Phobius"/>
    </source>
</evidence>
<dbReference type="PANTHER" id="PTHR38592:SF3">
    <property type="entry name" value="BLL4819 PROTEIN"/>
    <property type="match status" value="1"/>
</dbReference>
<feature type="transmembrane region" description="Helical" evidence="2">
    <location>
        <begin position="322"/>
        <end position="340"/>
    </location>
</feature>
<gene>
    <name evidence="3" type="ORF">ABEG18_17535</name>
</gene>
<organism evidence="3">
    <name type="scientific">Alsobacter sp. KACC 23698</name>
    <dbReference type="NCBI Taxonomy" id="3149229"/>
    <lineage>
        <taxon>Bacteria</taxon>
        <taxon>Pseudomonadati</taxon>
        <taxon>Pseudomonadota</taxon>
        <taxon>Alphaproteobacteria</taxon>
        <taxon>Hyphomicrobiales</taxon>
        <taxon>Alsobacteraceae</taxon>
        <taxon>Alsobacter</taxon>
    </lineage>
</organism>
<dbReference type="PIRSF" id="PIRSF028704">
    <property type="entry name" value="UPC028704"/>
    <property type="match status" value="1"/>
</dbReference>
<feature type="transmembrane region" description="Helical" evidence="2">
    <location>
        <begin position="284"/>
        <end position="301"/>
    </location>
</feature>
<keyword evidence="2" id="KW-1133">Transmembrane helix</keyword>
<dbReference type="InterPro" id="IPR014550">
    <property type="entry name" value="UCP028704_OpgC"/>
</dbReference>
<evidence type="ECO:0000256" key="1">
    <source>
        <dbReference type="SAM" id="MobiDB-lite"/>
    </source>
</evidence>
<reference evidence="3" key="1">
    <citation type="submission" date="2024-05" db="EMBL/GenBank/DDBJ databases">
        <authorList>
            <person name="Kim S."/>
            <person name="Heo J."/>
            <person name="Choi H."/>
            <person name="Choi Y."/>
            <person name="Kwon S.-W."/>
            <person name="Kim Y."/>
        </authorList>
    </citation>
    <scope>NUCLEOTIDE SEQUENCE</scope>
    <source>
        <strain evidence="3">KACC 23698</strain>
    </source>
</reference>
<dbReference type="AlphaFoldDB" id="A0AAU7JAZ8"/>
<feature type="transmembrane region" description="Helical" evidence="2">
    <location>
        <begin position="172"/>
        <end position="190"/>
    </location>
</feature>
<name>A0AAU7JAZ8_9HYPH</name>
<dbReference type="Pfam" id="PF10129">
    <property type="entry name" value="OpgC_C"/>
    <property type="match status" value="1"/>
</dbReference>
<accession>A0AAU7JAZ8</accession>
<feature type="transmembrane region" description="Helical" evidence="2">
    <location>
        <begin position="90"/>
        <end position="107"/>
    </location>
</feature>
<dbReference type="RefSeq" id="WP_406854340.1">
    <property type="nucleotide sequence ID" value="NZ_CP157484.1"/>
</dbReference>
<feature type="transmembrane region" description="Helical" evidence="2">
    <location>
        <begin position="149"/>
        <end position="167"/>
    </location>
</feature>
<proteinExistence type="predicted"/>
<protein>
    <submittedName>
        <fullName evidence="3">OpgC domain-containing protein</fullName>
    </submittedName>
</protein>
<feature type="transmembrane region" description="Helical" evidence="2">
    <location>
        <begin position="346"/>
        <end position="371"/>
    </location>
</feature>
<feature type="transmembrane region" description="Helical" evidence="2">
    <location>
        <begin position="202"/>
        <end position="224"/>
    </location>
</feature>
<keyword evidence="2" id="KW-0472">Membrane</keyword>
<keyword evidence="2" id="KW-0812">Transmembrane</keyword>
<dbReference type="PANTHER" id="PTHR38592">
    <property type="entry name" value="BLL4819 PROTEIN"/>
    <property type="match status" value="1"/>
</dbReference>
<feature type="compositionally biased region" description="Basic and acidic residues" evidence="1">
    <location>
        <begin position="409"/>
        <end position="418"/>
    </location>
</feature>
<feature type="transmembrane region" description="Helical" evidence="2">
    <location>
        <begin position="16"/>
        <end position="33"/>
    </location>
</feature>
<evidence type="ECO:0000313" key="3">
    <source>
        <dbReference type="EMBL" id="XBO37517.1"/>
    </source>
</evidence>
<sequence>MSTGSEAARRARDPRLDFFRGLGMCIILIAHIPWNPWTNWIPARFGFSDAADMFVFCSGMASAIAFGAVFDRHGWWAGARRIVHRLWQVYWAHVGVVLVVLAVAVGIDQRLGVDHYVREELLLQPLLDAPGPRLLGLLTLRYVPNYFDILPMYLVILAMTPAAMLLARRSPLLAIGASVALWTGAQLGLLELTADAATGRPWFFNPFAWQMVFFTGFAFARGWLPPPPRSGALMLAALVAVAASAPFSCQREFACYAGFGAIPALGDAHDALGPWISKTQLGPLRYAHFLGTAYLAYLAVGEGGRRLSGVVAVALQRIGRQTLAVFLTGLVAAQVLGAALDVAGRSAMTVLAANVAGQLILFGAAFVVSAFKAPPGRARTRDAPEAPPRLHPAGAPTRGATLADATGAGRERSLEPSA</sequence>
<feature type="transmembrane region" description="Helical" evidence="2">
    <location>
        <begin position="53"/>
        <end position="70"/>
    </location>
</feature>
<dbReference type="EMBL" id="CP157484">
    <property type="protein sequence ID" value="XBO37517.1"/>
    <property type="molecule type" value="Genomic_DNA"/>
</dbReference>